<sequence length="225" mass="25233">QEPMTSLNPVFNIGDQIIETIRLHQKVNYSVSKQRTLKILNEVGFPDPATRIFDYPHQLSGGMLQRVMIAMALACKPLLLIADEPTTALDVTIQAQVLKLMNEIKLGFKTTIIFITHDLGVIAKMADEVAIMYVGKIVEHAPVNEIFSNPKHPYTIGLLQSMPTLNRQRNKPLSTIKGNVPNPGEIKSGCNFYPRCPKVMSRCKKEEPLLLNSSKNQKVSCFLYN</sequence>
<evidence type="ECO:0000256" key="2">
    <source>
        <dbReference type="ARBA" id="ARBA00022448"/>
    </source>
</evidence>
<proteinExistence type="predicted"/>
<name>A0A382CAR5_9ZZZZ</name>
<evidence type="ECO:0000256" key="3">
    <source>
        <dbReference type="ARBA" id="ARBA00022475"/>
    </source>
</evidence>
<dbReference type="GO" id="GO:0015833">
    <property type="term" value="P:peptide transport"/>
    <property type="evidence" value="ECO:0007669"/>
    <property type="project" value="InterPro"/>
</dbReference>
<dbReference type="Pfam" id="PF00005">
    <property type="entry name" value="ABC_tran"/>
    <property type="match status" value="1"/>
</dbReference>
<evidence type="ECO:0008006" key="12">
    <source>
        <dbReference type="Google" id="ProtNLM"/>
    </source>
</evidence>
<feature type="non-terminal residue" evidence="11">
    <location>
        <position position="1"/>
    </location>
</feature>
<reference evidence="11" key="1">
    <citation type="submission" date="2018-05" db="EMBL/GenBank/DDBJ databases">
        <authorList>
            <person name="Lanie J.A."/>
            <person name="Ng W.-L."/>
            <person name="Kazmierczak K.M."/>
            <person name="Andrzejewski T.M."/>
            <person name="Davidsen T.M."/>
            <person name="Wayne K.J."/>
            <person name="Tettelin H."/>
            <person name="Glass J.I."/>
            <person name="Rusch D."/>
            <person name="Podicherti R."/>
            <person name="Tsui H.-C.T."/>
            <person name="Winkler M.E."/>
        </authorList>
    </citation>
    <scope>NUCLEOTIDE SEQUENCE</scope>
</reference>
<evidence type="ECO:0000313" key="11">
    <source>
        <dbReference type="EMBL" id="SVB23218.1"/>
    </source>
</evidence>
<dbReference type="Pfam" id="PF08352">
    <property type="entry name" value="oligo_HPY"/>
    <property type="match status" value="1"/>
</dbReference>
<dbReference type="GO" id="GO:0005524">
    <property type="term" value="F:ATP binding"/>
    <property type="evidence" value="ECO:0007669"/>
    <property type="project" value="UniProtKB-KW"/>
</dbReference>
<accession>A0A382CAR5</accession>
<dbReference type="Gene3D" id="3.40.50.300">
    <property type="entry name" value="P-loop containing nucleotide triphosphate hydrolases"/>
    <property type="match status" value="1"/>
</dbReference>
<keyword evidence="8" id="KW-0472">Membrane</keyword>
<feature type="domain" description="ABC transporter" evidence="9">
    <location>
        <begin position="26"/>
        <end position="87"/>
    </location>
</feature>
<protein>
    <recommendedName>
        <fullName evidence="12">ABC transporter domain-containing protein</fullName>
    </recommendedName>
</protein>
<dbReference type="PROSITE" id="PS00211">
    <property type="entry name" value="ABC_TRANSPORTER_1"/>
    <property type="match status" value="1"/>
</dbReference>
<evidence type="ECO:0000256" key="8">
    <source>
        <dbReference type="ARBA" id="ARBA00023136"/>
    </source>
</evidence>
<keyword evidence="5" id="KW-0547">Nucleotide-binding</keyword>
<evidence type="ECO:0000256" key="7">
    <source>
        <dbReference type="ARBA" id="ARBA00022967"/>
    </source>
</evidence>
<dbReference type="NCBIfam" id="TIGR01727">
    <property type="entry name" value="oligo_HPY"/>
    <property type="match status" value="1"/>
</dbReference>
<keyword evidence="2" id="KW-0813">Transport</keyword>
<dbReference type="InterPro" id="IPR017871">
    <property type="entry name" value="ABC_transporter-like_CS"/>
</dbReference>
<dbReference type="SUPFAM" id="SSF52540">
    <property type="entry name" value="P-loop containing nucleoside triphosphate hydrolases"/>
    <property type="match status" value="1"/>
</dbReference>
<dbReference type="InterPro" id="IPR027417">
    <property type="entry name" value="P-loop_NTPase"/>
</dbReference>
<keyword evidence="3" id="KW-1003">Cell membrane</keyword>
<keyword evidence="6" id="KW-0067">ATP-binding</keyword>
<dbReference type="GO" id="GO:0016020">
    <property type="term" value="C:membrane"/>
    <property type="evidence" value="ECO:0007669"/>
    <property type="project" value="UniProtKB-SubCell"/>
</dbReference>
<evidence type="ECO:0000256" key="6">
    <source>
        <dbReference type="ARBA" id="ARBA00022840"/>
    </source>
</evidence>
<gene>
    <name evidence="11" type="ORF">METZ01_LOCUS176072</name>
</gene>
<evidence type="ECO:0000256" key="5">
    <source>
        <dbReference type="ARBA" id="ARBA00022741"/>
    </source>
</evidence>
<dbReference type="InterPro" id="IPR050388">
    <property type="entry name" value="ABC_Ni/Peptide_Import"/>
</dbReference>
<organism evidence="11">
    <name type="scientific">marine metagenome</name>
    <dbReference type="NCBI Taxonomy" id="408172"/>
    <lineage>
        <taxon>unclassified sequences</taxon>
        <taxon>metagenomes</taxon>
        <taxon>ecological metagenomes</taxon>
    </lineage>
</organism>
<feature type="domain" description="Oligopeptide/dipeptide ABC transporter C-terminal" evidence="10">
    <location>
        <begin position="138"/>
        <end position="203"/>
    </location>
</feature>
<keyword evidence="4" id="KW-0997">Cell inner membrane</keyword>
<dbReference type="GO" id="GO:0016887">
    <property type="term" value="F:ATP hydrolysis activity"/>
    <property type="evidence" value="ECO:0007669"/>
    <property type="project" value="InterPro"/>
</dbReference>
<dbReference type="InterPro" id="IPR003439">
    <property type="entry name" value="ABC_transporter-like_ATP-bd"/>
</dbReference>
<dbReference type="CDD" id="cd03257">
    <property type="entry name" value="ABC_NikE_OppD_transporters"/>
    <property type="match status" value="1"/>
</dbReference>
<dbReference type="PANTHER" id="PTHR43297">
    <property type="entry name" value="OLIGOPEPTIDE TRANSPORT ATP-BINDING PROTEIN APPD"/>
    <property type="match status" value="1"/>
</dbReference>
<dbReference type="PANTHER" id="PTHR43297:SF14">
    <property type="entry name" value="ATPASE AAA-TYPE CORE DOMAIN-CONTAINING PROTEIN"/>
    <property type="match status" value="1"/>
</dbReference>
<evidence type="ECO:0000259" key="10">
    <source>
        <dbReference type="Pfam" id="PF08352"/>
    </source>
</evidence>
<keyword evidence="7" id="KW-1278">Translocase</keyword>
<evidence type="ECO:0000259" key="9">
    <source>
        <dbReference type="Pfam" id="PF00005"/>
    </source>
</evidence>
<evidence type="ECO:0000256" key="4">
    <source>
        <dbReference type="ARBA" id="ARBA00022519"/>
    </source>
</evidence>
<dbReference type="InterPro" id="IPR013563">
    <property type="entry name" value="Oligopep_ABC_C"/>
</dbReference>
<evidence type="ECO:0000256" key="1">
    <source>
        <dbReference type="ARBA" id="ARBA00004370"/>
    </source>
</evidence>
<dbReference type="AlphaFoldDB" id="A0A382CAR5"/>
<dbReference type="EMBL" id="UINC01033629">
    <property type="protein sequence ID" value="SVB23218.1"/>
    <property type="molecule type" value="Genomic_DNA"/>
</dbReference>
<comment type="subcellular location">
    <subcellularLocation>
        <location evidence="1">Membrane</location>
    </subcellularLocation>
</comment>